<dbReference type="AlphaFoldDB" id="A0A7X9P1T4"/>
<evidence type="ECO:0008006" key="3">
    <source>
        <dbReference type="Google" id="ProtNLM"/>
    </source>
</evidence>
<comment type="caution">
    <text evidence="1">The sequence shown here is derived from an EMBL/GenBank/DDBJ whole genome shotgun (WGS) entry which is preliminary data.</text>
</comment>
<organism evidence="1 2">
    <name type="scientific">Flammeovirga aprica JL-4</name>
    <dbReference type="NCBI Taxonomy" id="694437"/>
    <lineage>
        <taxon>Bacteria</taxon>
        <taxon>Pseudomonadati</taxon>
        <taxon>Bacteroidota</taxon>
        <taxon>Cytophagia</taxon>
        <taxon>Cytophagales</taxon>
        <taxon>Flammeovirgaceae</taxon>
        <taxon>Flammeovirga</taxon>
    </lineage>
</organism>
<dbReference type="Pfam" id="PF16819">
    <property type="entry name" value="DUF5074"/>
    <property type="match status" value="1"/>
</dbReference>
<dbReference type="PANTHER" id="PTHR47197:SF3">
    <property type="entry name" value="DIHYDRO-HEME D1 DEHYDROGENASE"/>
    <property type="match status" value="1"/>
</dbReference>
<dbReference type="InterPro" id="IPR031815">
    <property type="entry name" value="DUF5074"/>
</dbReference>
<dbReference type="InterPro" id="IPR015943">
    <property type="entry name" value="WD40/YVTN_repeat-like_dom_sf"/>
</dbReference>
<accession>A0A7X9P1T4</accession>
<reference evidence="1 2" key="1">
    <citation type="submission" date="2020-04" db="EMBL/GenBank/DDBJ databases">
        <title>Flammeovirga sp. SR4, a novel species isolated from seawater.</title>
        <authorList>
            <person name="Wang X."/>
        </authorList>
    </citation>
    <scope>NUCLEOTIDE SEQUENCE [LARGE SCALE GENOMIC DNA]</scope>
    <source>
        <strain evidence="1 2">ATCC 23126</strain>
    </source>
</reference>
<dbReference type="SUPFAM" id="SSF50969">
    <property type="entry name" value="YVTN repeat-like/Quinoprotein amine dehydrogenase"/>
    <property type="match status" value="1"/>
</dbReference>
<dbReference type="InterPro" id="IPR011044">
    <property type="entry name" value="Quino_amine_DH_bsu"/>
</dbReference>
<gene>
    <name evidence="1" type="ORF">HHU12_05670</name>
</gene>
<evidence type="ECO:0000313" key="1">
    <source>
        <dbReference type="EMBL" id="NME67447.1"/>
    </source>
</evidence>
<dbReference type="InterPro" id="IPR051200">
    <property type="entry name" value="Host-pathogen_enzymatic-act"/>
</dbReference>
<name>A0A7X9P1T4_9BACT</name>
<protein>
    <recommendedName>
        <fullName evidence="3">Surface layer protein</fullName>
    </recommendedName>
</protein>
<dbReference type="EMBL" id="JABANE010000010">
    <property type="protein sequence ID" value="NME67447.1"/>
    <property type="molecule type" value="Genomic_DNA"/>
</dbReference>
<dbReference type="Proteomes" id="UP000576082">
    <property type="component" value="Unassembled WGS sequence"/>
</dbReference>
<dbReference type="PANTHER" id="PTHR47197">
    <property type="entry name" value="PROTEIN NIRF"/>
    <property type="match status" value="1"/>
</dbReference>
<sequence>MRFSILIFLFITLWACNTVEDSMPISDSPEIPEEITFEEGLFVVNEGNFDWGHGTLSFKKYESDSVYEEIYKQRNDFELGNVAQSMTIIGERGYICVNNSARVDIIETKTAKWIGRVEIPRSSPRYLLPVNDHKAYITELYADRFYVLNLDSNTIEKEVGTTGWTEKMCRVDDFVYMTQTRTVYDNRKGGQFLLKINAKTDIVVDSLALPFGPIDLQVDKNNKIWVLCNGGLVQLSPAIVQVDPNTFKVIKTFDLSANDYLSMPSRLRINKEKDILYYIQKDVFALPIEASSPYSIIPKEKRLFYGLGVSPRNNDIYVADAIDYVQKGWIFKYNQEGVKLDSFKVGVIPNEIVFQ</sequence>
<keyword evidence="2" id="KW-1185">Reference proteome</keyword>
<dbReference type="Gene3D" id="2.130.10.10">
    <property type="entry name" value="YVTN repeat-like/Quinoprotein amine dehydrogenase"/>
    <property type="match status" value="1"/>
</dbReference>
<proteinExistence type="predicted"/>
<evidence type="ECO:0000313" key="2">
    <source>
        <dbReference type="Proteomes" id="UP000576082"/>
    </source>
</evidence>
<dbReference type="RefSeq" id="WP_169655782.1">
    <property type="nucleotide sequence ID" value="NZ_JABANE010000010.1"/>
</dbReference>